<feature type="transmembrane region" description="Helical" evidence="1">
    <location>
        <begin position="100"/>
        <end position="119"/>
    </location>
</feature>
<dbReference type="AlphaFoldDB" id="Z9JR90"/>
<keyword evidence="1" id="KW-0812">Transmembrane</keyword>
<dbReference type="STRING" id="396014.BF93_02360"/>
<dbReference type="HOGENOM" id="CLU_1821702_0_0_11"/>
<keyword evidence="1" id="KW-0472">Membrane</keyword>
<dbReference type="OrthoDB" id="4792906at2"/>
<gene>
    <name evidence="2" type="ORF">BF93_02360</name>
</gene>
<dbReference type="PATRIC" id="fig|396014.3.peg.2503"/>
<feature type="transmembrane region" description="Helical" evidence="1">
    <location>
        <begin position="63"/>
        <end position="80"/>
    </location>
</feature>
<organism evidence="2 3">
    <name type="scientific">Brachybacterium phenoliresistens</name>
    <dbReference type="NCBI Taxonomy" id="396014"/>
    <lineage>
        <taxon>Bacteria</taxon>
        <taxon>Bacillati</taxon>
        <taxon>Actinomycetota</taxon>
        <taxon>Actinomycetes</taxon>
        <taxon>Micrococcales</taxon>
        <taxon>Dermabacteraceae</taxon>
        <taxon>Brachybacterium</taxon>
    </lineage>
</organism>
<evidence type="ECO:0000313" key="3">
    <source>
        <dbReference type="Proteomes" id="UP000023067"/>
    </source>
</evidence>
<proteinExistence type="predicted"/>
<accession>Z9JR90</accession>
<sequence length="128" mass="13128">MAARIMQCVLAGVLAAISVGLLVSLHRLQVDVGVVRIPAGLLLGVLFQGAASIFLISVTGSRLPAAVLAAAWGIMVMPFAGRGAGGGVLMPAVIAEQAQYAGWIVQGIGVLVPFAVIAGETVRRRRSR</sequence>
<protein>
    <submittedName>
        <fullName evidence="2">Uncharacterized protein</fullName>
    </submittedName>
</protein>
<name>Z9JR90_9MICO</name>
<reference evidence="2 3" key="1">
    <citation type="submission" date="2014-02" db="EMBL/GenBank/DDBJ databases">
        <title>Genome sequence of Brachybacterium phenoliresistens strain W13A50.</title>
        <authorList>
            <person name="Wang X."/>
        </authorList>
    </citation>
    <scope>NUCLEOTIDE SEQUENCE [LARGE SCALE GENOMIC DNA]</scope>
    <source>
        <strain evidence="2 3">W13A50</strain>
    </source>
</reference>
<dbReference type="Proteomes" id="UP000023067">
    <property type="component" value="Unassembled WGS sequence"/>
</dbReference>
<keyword evidence="3" id="KW-1185">Reference proteome</keyword>
<keyword evidence="1" id="KW-1133">Transmembrane helix</keyword>
<dbReference type="eggNOG" id="ENOG5031DYW">
    <property type="taxonomic scope" value="Bacteria"/>
</dbReference>
<comment type="caution">
    <text evidence="2">The sequence shown here is derived from an EMBL/GenBank/DDBJ whole genome shotgun (WGS) entry which is preliminary data.</text>
</comment>
<feature type="transmembrane region" description="Helical" evidence="1">
    <location>
        <begin position="37"/>
        <end position="56"/>
    </location>
</feature>
<dbReference type="RefSeq" id="WP_038373076.1">
    <property type="nucleotide sequence ID" value="NZ_BAAAOW010000002.1"/>
</dbReference>
<evidence type="ECO:0000313" key="2">
    <source>
        <dbReference type="EMBL" id="EWS80709.1"/>
    </source>
</evidence>
<evidence type="ECO:0000256" key="1">
    <source>
        <dbReference type="SAM" id="Phobius"/>
    </source>
</evidence>
<dbReference type="EMBL" id="JDYK01000013">
    <property type="protein sequence ID" value="EWS80709.1"/>
    <property type="molecule type" value="Genomic_DNA"/>
</dbReference>